<proteinExistence type="predicted"/>
<dbReference type="HOGENOM" id="CLU_139824_0_0_3"/>
<dbReference type="KEGG" id="ter:Tery_3870"/>
<evidence type="ECO:0000313" key="2">
    <source>
        <dbReference type="EMBL" id="ABG52909.1"/>
    </source>
</evidence>
<dbReference type="OrthoDB" id="463388at2"/>
<feature type="region of interest" description="Disordered" evidence="1">
    <location>
        <begin position="22"/>
        <end position="42"/>
    </location>
</feature>
<sequence>MNNSMDKFLLSLMYAIKELETPLTSEEKKQLKSAGKQLETDPTAWETYTKPMLKEVISKNSSLNKIFQNIHSNLEKISDNSQYFIQPTEDLVTVTPRESSLEERPLIKPDPEEEDNYELLNMSIQVLQFPEPQEKVKKISKLEKFWNLISQNNSDKK</sequence>
<organism evidence="2">
    <name type="scientific">Trichodesmium erythraeum (strain IMS101)</name>
    <dbReference type="NCBI Taxonomy" id="203124"/>
    <lineage>
        <taxon>Bacteria</taxon>
        <taxon>Bacillati</taxon>
        <taxon>Cyanobacteriota</taxon>
        <taxon>Cyanophyceae</taxon>
        <taxon>Oscillatoriophycideae</taxon>
        <taxon>Oscillatoriales</taxon>
        <taxon>Microcoleaceae</taxon>
        <taxon>Trichodesmium</taxon>
    </lineage>
</organism>
<evidence type="ECO:0000256" key="1">
    <source>
        <dbReference type="SAM" id="MobiDB-lite"/>
    </source>
</evidence>
<dbReference type="AlphaFoldDB" id="Q10XW5"/>
<gene>
    <name evidence="2" type="ordered locus">Tery_3870</name>
</gene>
<protein>
    <submittedName>
        <fullName evidence="2">Uncharacterized protein</fullName>
    </submittedName>
</protein>
<dbReference type="RefSeq" id="WP_011613239.1">
    <property type="nucleotide sequence ID" value="NC_008312.1"/>
</dbReference>
<name>Q10XW5_TRIEI</name>
<accession>Q10XW5</accession>
<dbReference type="eggNOG" id="ENOG5032SGI">
    <property type="taxonomic scope" value="Bacteria"/>
</dbReference>
<reference evidence="2" key="1">
    <citation type="submission" date="2006-06" db="EMBL/GenBank/DDBJ databases">
        <title>Complete sequence of Trichodesmium erythraeum IMS101.</title>
        <authorList>
            <consortium name="US DOE Joint Genome Institute"/>
            <person name="Copeland A."/>
            <person name="Lucas S."/>
            <person name="Lapidus A."/>
            <person name="Barry K."/>
            <person name="Detter J.C."/>
            <person name="Glavina del Rio T."/>
            <person name="Hammon N."/>
            <person name="Israni S."/>
            <person name="Dalin E."/>
            <person name="Tice H."/>
            <person name="Pitluck S."/>
            <person name="Kiss H."/>
            <person name="Munk A.C."/>
            <person name="Brettin T."/>
            <person name="Bruce D."/>
            <person name="Han C."/>
            <person name="Tapia R."/>
            <person name="Gilna P."/>
            <person name="Schmutz J."/>
            <person name="Larimer F."/>
            <person name="Land M."/>
            <person name="Hauser L."/>
            <person name="Kyrpides N."/>
            <person name="Kim E."/>
            <person name="Richardson P."/>
        </authorList>
    </citation>
    <scope>NUCLEOTIDE SEQUENCE [LARGE SCALE GENOMIC DNA]</scope>
    <source>
        <strain evidence="2">IMS101</strain>
    </source>
</reference>
<dbReference type="EMBL" id="CP000393">
    <property type="protein sequence ID" value="ABG52909.1"/>
    <property type="molecule type" value="Genomic_DNA"/>
</dbReference>